<sequence>GSSGINRRIAGIQRQATKLITGGLRSTAQDTLDYHAFLPPTHLRLAQSLHKQTVRLCSLPPQHPLHAITHRSQRIPRFHRSPVHYLFLAFPELKGKVEVITPRPVGTPAIGALTFTVPSNRDAARKSVLEIVRAGGHCIFSDGSGFDGGVGSAAVAY</sequence>
<dbReference type="AlphaFoldDB" id="A0A0H2RC76"/>
<evidence type="ECO:0000313" key="1">
    <source>
        <dbReference type="EMBL" id="KLO09435.1"/>
    </source>
</evidence>
<dbReference type="OrthoDB" id="3261222at2759"/>
<evidence type="ECO:0000313" key="2">
    <source>
        <dbReference type="Proteomes" id="UP000053477"/>
    </source>
</evidence>
<protein>
    <submittedName>
        <fullName evidence="1">Uncharacterized protein</fullName>
    </submittedName>
</protein>
<dbReference type="STRING" id="27342.A0A0H2RC76"/>
<feature type="non-terminal residue" evidence="1">
    <location>
        <position position="157"/>
    </location>
</feature>
<name>A0A0H2RC76_9AGAM</name>
<gene>
    <name evidence="1" type="ORF">SCHPADRAFT_794484</name>
</gene>
<feature type="non-terminal residue" evidence="1">
    <location>
        <position position="1"/>
    </location>
</feature>
<accession>A0A0H2RC76</accession>
<dbReference type="InParanoid" id="A0A0H2RC76"/>
<proteinExistence type="predicted"/>
<organism evidence="1 2">
    <name type="scientific">Schizopora paradoxa</name>
    <dbReference type="NCBI Taxonomy" id="27342"/>
    <lineage>
        <taxon>Eukaryota</taxon>
        <taxon>Fungi</taxon>
        <taxon>Dikarya</taxon>
        <taxon>Basidiomycota</taxon>
        <taxon>Agaricomycotina</taxon>
        <taxon>Agaricomycetes</taxon>
        <taxon>Hymenochaetales</taxon>
        <taxon>Schizoporaceae</taxon>
        <taxon>Schizopora</taxon>
    </lineage>
</organism>
<reference evidence="1 2" key="1">
    <citation type="submission" date="2015-04" db="EMBL/GenBank/DDBJ databases">
        <title>Complete genome sequence of Schizopora paradoxa KUC8140, a cosmopolitan wood degrader in East Asia.</title>
        <authorList>
            <consortium name="DOE Joint Genome Institute"/>
            <person name="Min B."/>
            <person name="Park H."/>
            <person name="Jang Y."/>
            <person name="Kim J.-J."/>
            <person name="Kim K.H."/>
            <person name="Pangilinan J."/>
            <person name="Lipzen A."/>
            <person name="Riley R."/>
            <person name="Grigoriev I.V."/>
            <person name="Spatafora J.W."/>
            <person name="Choi I.-G."/>
        </authorList>
    </citation>
    <scope>NUCLEOTIDE SEQUENCE [LARGE SCALE GENOMIC DNA]</scope>
    <source>
        <strain evidence="1 2">KUC8140</strain>
    </source>
</reference>
<keyword evidence="2" id="KW-1185">Reference proteome</keyword>
<dbReference type="EMBL" id="KQ086056">
    <property type="protein sequence ID" value="KLO09435.1"/>
    <property type="molecule type" value="Genomic_DNA"/>
</dbReference>
<dbReference type="Proteomes" id="UP000053477">
    <property type="component" value="Unassembled WGS sequence"/>
</dbReference>